<dbReference type="InterPro" id="IPR050620">
    <property type="entry name" value="Thioredoxin_H-type-like"/>
</dbReference>
<dbReference type="PANTHER" id="PTHR10438">
    <property type="entry name" value="THIOREDOXIN"/>
    <property type="match status" value="1"/>
</dbReference>
<evidence type="ECO:0000313" key="3">
    <source>
        <dbReference type="Proteomes" id="UP001168146"/>
    </source>
</evidence>
<dbReference type="InterPro" id="IPR013766">
    <property type="entry name" value="Thioredoxin_domain"/>
</dbReference>
<protein>
    <recommendedName>
        <fullName evidence="1">Thioredoxin domain-containing protein</fullName>
    </recommendedName>
</protein>
<dbReference type="CDD" id="cd02947">
    <property type="entry name" value="TRX_family"/>
    <property type="match status" value="1"/>
</dbReference>
<evidence type="ECO:0000313" key="2">
    <source>
        <dbReference type="EMBL" id="KAK0304421.1"/>
    </source>
</evidence>
<reference evidence="2" key="1">
    <citation type="submission" date="2021-12" db="EMBL/GenBank/DDBJ databases">
        <title>Black yeast isolated from Biological Soil Crust.</title>
        <authorList>
            <person name="Kurbessoian T."/>
        </authorList>
    </citation>
    <scope>NUCLEOTIDE SEQUENCE</scope>
    <source>
        <strain evidence="2">CCFEE 5208</strain>
    </source>
</reference>
<dbReference type="Proteomes" id="UP001168146">
    <property type="component" value="Unassembled WGS sequence"/>
</dbReference>
<dbReference type="AlphaFoldDB" id="A0AAN6F4L0"/>
<organism evidence="2 3">
    <name type="scientific">Friedmanniomyces endolithicus</name>
    <dbReference type="NCBI Taxonomy" id="329885"/>
    <lineage>
        <taxon>Eukaryota</taxon>
        <taxon>Fungi</taxon>
        <taxon>Dikarya</taxon>
        <taxon>Ascomycota</taxon>
        <taxon>Pezizomycotina</taxon>
        <taxon>Dothideomycetes</taxon>
        <taxon>Dothideomycetidae</taxon>
        <taxon>Mycosphaerellales</taxon>
        <taxon>Teratosphaeriaceae</taxon>
        <taxon>Friedmanniomyces</taxon>
    </lineage>
</organism>
<dbReference type="SUPFAM" id="SSF52833">
    <property type="entry name" value="Thioredoxin-like"/>
    <property type="match status" value="1"/>
</dbReference>
<proteinExistence type="predicted"/>
<dbReference type="Gene3D" id="3.40.30.10">
    <property type="entry name" value="Glutaredoxin"/>
    <property type="match status" value="1"/>
</dbReference>
<sequence>METLTDRNSYVKATNKDGFCILEATASWCSQCQSPPHATPSILSIKLTTSRLLPPGKAIAPFVDRMIKKYPEARFYQYDTDTADDISQELGASQMPTFHAFKDGDLVGSVTGAKAAQLEALIKESYGGKVVED</sequence>
<evidence type="ECO:0000259" key="1">
    <source>
        <dbReference type="Pfam" id="PF00085"/>
    </source>
</evidence>
<gene>
    <name evidence="2" type="ORF">LTR82_017215</name>
</gene>
<comment type="caution">
    <text evidence="2">The sequence shown here is derived from an EMBL/GenBank/DDBJ whole genome shotgun (WGS) entry which is preliminary data.</text>
</comment>
<dbReference type="Pfam" id="PF00085">
    <property type="entry name" value="Thioredoxin"/>
    <property type="match status" value="1"/>
</dbReference>
<dbReference type="InterPro" id="IPR036249">
    <property type="entry name" value="Thioredoxin-like_sf"/>
</dbReference>
<dbReference type="EMBL" id="JASUXU010000130">
    <property type="protein sequence ID" value="KAK0304421.1"/>
    <property type="molecule type" value="Genomic_DNA"/>
</dbReference>
<accession>A0AAN6F4L0</accession>
<feature type="domain" description="Thioredoxin" evidence="1">
    <location>
        <begin position="55"/>
        <end position="123"/>
    </location>
</feature>
<dbReference type="PANTHER" id="PTHR10438:SF468">
    <property type="entry name" value="THIOREDOXIN-1-RELATED"/>
    <property type="match status" value="1"/>
</dbReference>
<name>A0AAN6F4L0_9PEZI</name>